<dbReference type="InterPro" id="IPR000644">
    <property type="entry name" value="CBS_dom"/>
</dbReference>
<feature type="transmembrane region" description="Helical" evidence="9">
    <location>
        <begin position="462"/>
        <end position="481"/>
    </location>
</feature>
<dbReference type="SMART" id="SM00116">
    <property type="entry name" value="CBS"/>
    <property type="match status" value="2"/>
</dbReference>
<evidence type="ECO:0000256" key="4">
    <source>
        <dbReference type="ARBA" id="ARBA00022692"/>
    </source>
</evidence>
<organism evidence="11 12">
    <name type="scientific">Allochromatium warmingii</name>
    <name type="common">Chromatium warmingii</name>
    <dbReference type="NCBI Taxonomy" id="61595"/>
    <lineage>
        <taxon>Bacteria</taxon>
        <taxon>Pseudomonadati</taxon>
        <taxon>Pseudomonadota</taxon>
        <taxon>Gammaproteobacteria</taxon>
        <taxon>Chromatiales</taxon>
        <taxon>Chromatiaceae</taxon>
        <taxon>Allochromatium</taxon>
    </lineage>
</organism>
<dbReference type="SUPFAM" id="SSF54631">
    <property type="entry name" value="CBS-domain pair"/>
    <property type="match status" value="1"/>
</dbReference>
<dbReference type="GO" id="GO:0005886">
    <property type="term" value="C:plasma membrane"/>
    <property type="evidence" value="ECO:0007669"/>
    <property type="project" value="UniProtKB-SubCell"/>
</dbReference>
<evidence type="ECO:0000256" key="5">
    <source>
        <dbReference type="ARBA" id="ARBA00022842"/>
    </source>
</evidence>
<evidence type="ECO:0000256" key="8">
    <source>
        <dbReference type="PROSITE-ProRule" id="PRU00703"/>
    </source>
</evidence>
<name>A0A1H3C2H2_ALLWA</name>
<evidence type="ECO:0000313" key="12">
    <source>
        <dbReference type="Proteomes" id="UP000198672"/>
    </source>
</evidence>
<feature type="transmembrane region" description="Helical" evidence="9">
    <location>
        <begin position="487"/>
        <end position="511"/>
    </location>
</feature>
<gene>
    <name evidence="11" type="ORF">SAMN05421644_10487</name>
</gene>
<keyword evidence="8" id="KW-0129">CBS domain</keyword>
<evidence type="ECO:0000256" key="2">
    <source>
        <dbReference type="ARBA" id="ARBA00009749"/>
    </source>
</evidence>
<accession>A0A1H3C2H2</accession>
<dbReference type="SUPFAM" id="SSF161093">
    <property type="entry name" value="MgtE membrane domain-like"/>
    <property type="match status" value="1"/>
</dbReference>
<dbReference type="CDD" id="cd04606">
    <property type="entry name" value="CBS_pair_Mg_transporter"/>
    <property type="match status" value="1"/>
</dbReference>
<evidence type="ECO:0000256" key="7">
    <source>
        <dbReference type="ARBA" id="ARBA00023136"/>
    </source>
</evidence>
<dbReference type="InterPro" id="IPR006669">
    <property type="entry name" value="MgtE_transporter"/>
</dbReference>
<sequence length="548" mass="61465">MGFWFGWLVVVVEAIISTQCRAMHCTHLLKLKWNSYSLKALKHRHQQRKPEQGAEVFIHPRLTDRPTKMSEPLPRDSDVLQRHLRDIRELLARQRLVEVLMHRQQGVHQDLVDSITHRQTIGWLRRKLDRLHPADIAHILEALPRDQRQLVWELVRADKDGEILLEVSDAVRPSLIEVMDSAEIRAAAESLDADELADLAPDLPPEVVEDVLEALDHEEREHVRAAMSYPEDTVGALMDFDMVTVREDVTLEVVLRYLRRFEALPDHTDKLFVIDREERLRGILTLESLLINDPERRVSEVMKAKSLVTFRPEDDADEAAAAFERYDLISVPVIDNERRVIARVTVADMVDRIREESEAELLNQAGLREEEDIFAPITRSLRNRWAWLAINLITAFVASRVIDAFETSIAQLVALAALMPIVAGIGGNAGNQTITMIVRALAMGQVEPSAAWRLLGKEVGVALINGLVWGGVVGGIVWALYGSWQLGLVMTGAMTLNLLLAATAGVLIPLVRQRFGRDPALGGSVMITALTDSGGFFIFLGLATVFLL</sequence>
<feature type="domain" description="CBS" evidence="10">
    <location>
        <begin position="238"/>
        <end position="300"/>
    </location>
</feature>
<dbReference type="SMART" id="SM00924">
    <property type="entry name" value="MgtE_N"/>
    <property type="match status" value="1"/>
</dbReference>
<dbReference type="Pfam" id="PF03448">
    <property type="entry name" value="MgtE_N"/>
    <property type="match status" value="1"/>
</dbReference>
<dbReference type="STRING" id="61595.SAMN05421644_10487"/>
<dbReference type="InterPro" id="IPR036739">
    <property type="entry name" value="SLC41_membr_dom_sf"/>
</dbReference>
<dbReference type="Gene3D" id="3.10.580.10">
    <property type="entry name" value="CBS-domain"/>
    <property type="match status" value="1"/>
</dbReference>
<dbReference type="GO" id="GO:0046872">
    <property type="term" value="F:metal ion binding"/>
    <property type="evidence" value="ECO:0007669"/>
    <property type="project" value="UniProtKB-KW"/>
</dbReference>
<dbReference type="Gene3D" id="1.25.60.10">
    <property type="entry name" value="MgtE N-terminal domain-like"/>
    <property type="match status" value="1"/>
</dbReference>
<feature type="transmembrane region" description="Helical" evidence="9">
    <location>
        <begin position="523"/>
        <end position="547"/>
    </location>
</feature>
<dbReference type="NCBIfam" id="TIGR00400">
    <property type="entry name" value="mgtE"/>
    <property type="match status" value="1"/>
</dbReference>
<dbReference type="Pfam" id="PF01769">
    <property type="entry name" value="MgtE"/>
    <property type="match status" value="1"/>
</dbReference>
<keyword evidence="9" id="KW-0479">Metal-binding</keyword>
<evidence type="ECO:0000256" key="1">
    <source>
        <dbReference type="ARBA" id="ARBA00004141"/>
    </source>
</evidence>
<comment type="subunit">
    <text evidence="9">Homodimer.</text>
</comment>
<dbReference type="Pfam" id="PF00571">
    <property type="entry name" value="CBS"/>
    <property type="match status" value="2"/>
</dbReference>
<keyword evidence="7 9" id="KW-0472">Membrane</keyword>
<dbReference type="SUPFAM" id="SSF158791">
    <property type="entry name" value="MgtE N-terminal domain-like"/>
    <property type="match status" value="1"/>
</dbReference>
<protein>
    <recommendedName>
        <fullName evidence="9">Magnesium transporter MgtE</fullName>
    </recommendedName>
</protein>
<dbReference type="InterPro" id="IPR038076">
    <property type="entry name" value="MgtE_N_sf"/>
</dbReference>
<feature type="domain" description="CBS" evidence="10">
    <location>
        <begin position="302"/>
        <end position="360"/>
    </location>
</feature>
<evidence type="ECO:0000256" key="3">
    <source>
        <dbReference type="ARBA" id="ARBA00022448"/>
    </source>
</evidence>
<evidence type="ECO:0000256" key="6">
    <source>
        <dbReference type="ARBA" id="ARBA00022989"/>
    </source>
</evidence>
<comment type="caution">
    <text evidence="9">Lacks conserved residue(s) required for the propagation of feature annotation.</text>
</comment>
<dbReference type="AlphaFoldDB" id="A0A1H3C2H2"/>
<proteinExistence type="inferred from homology"/>
<evidence type="ECO:0000259" key="10">
    <source>
        <dbReference type="PROSITE" id="PS51371"/>
    </source>
</evidence>
<feature type="transmembrane region" description="Helical" evidence="9">
    <location>
        <begin position="409"/>
        <end position="430"/>
    </location>
</feature>
<dbReference type="InterPro" id="IPR006667">
    <property type="entry name" value="SLC41_membr_dom"/>
</dbReference>
<dbReference type="PANTHER" id="PTHR43773">
    <property type="entry name" value="MAGNESIUM TRANSPORTER MGTE"/>
    <property type="match status" value="1"/>
</dbReference>
<keyword evidence="6 9" id="KW-1133">Transmembrane helix</keyword>
<comment type="subcellular location">
    <subcellularLocation>
        <location evidence="9">Cell membrane</location>
        <topology evidence="9">Multi-pass membrane protein</topology>
    </subcellularLocation>
    <subcellularLocation>
        <location evidence="1">Membrane</location>
        <topology evidence="1">Multi-pass membrane protein</topology>
    </subcellularLocation>
</comment>
<comment type="function">
    <text evidence="9">Acts as a magnesium transporter.</text>
</comment>
<dbReference type="InterPro" id="IPR046342">
    <property type="entry name" value="CBS_dom_sf"/>
</dbReference>
<keyword evidence="5 9" id="KW-0460">Magnesium</keyword>
<dbReference type="Proteomes" id="UP000198672">
    <property type="component" value="Unassembled WGS sequence"/>
</dbReference>
<keyword evidence="9" id="KW-1003">Cell membrane</keyword>
<dbReference type="InterPro" id="IPR006668">
    <property type="entry name" value="Mg_transptr_MgtE_intracell_dom"/>
</dbReference>
<dbReference type="Gene3D" id="1.10.357.20">
    <property type="entry name" value="SLC41 divalent cation transporters, integral membrane domain"/>
    <property type="match status" value="1"/>
</dbReference>
<dbReference type="PANTHER" id="PTHR43773:SF1">
    <property type="entry name" value="MAGNESIUM TRANSPORTER MGTE"/>
    <property type="match status" value="1"/>
</dbReference>
<reference evidence="12" key="1">
    <citation type="submission" date="2016-10" db="EMBL/GenBank/DDBJ databases">
        <authorList>
            <person name="Varghese N."/>
            <person name="Submissions S."/>
        </authorList>
    </citation>
    <scope>NUCLEOTIDE SEQUENCE [LARGE SCALE GENOMIC DNA]</scope>
    <source>
        <strain evidence="12">DSM 173</strain>
    </source>
</reference>
<evidence type="ECO:0000313" key="11">
    <source>
        <dbReference type="EMBL" id="SDX47824.1"/>
    </source>
</evidence>
<keyword evidence="12" id="KW-1185">Reference proteome</keyword>
<dbReference type="PROSITE" id="PS51371">
    <property type="entry name" value="CBS"/>
    <property type="match status" value="2"/>
</dbReference>
<keyword evidence="3 9" id="KW-0813">Transport</keyword>
<dbReference type="EMBL" id="FNOW01000004">
    <property type="protein sequence ID" value="SDX47824.1"/>
    <property type="molecule type" value="Genomic_DNA"/>
</dbReference>
<comment type="similarity">
    <text evidence="2 9">Belongs to the SLC41A transporter family.</text>
</comment>
<dbReference type="GO" id="GO:0015095">
    <property type="term" value="F:magnesium ion transmembrane transporter activity"/>
    <property type="evidence" value="ECO:0007669"/>
    <property type="project" value="UniProtKB-UniRule"/>
</dbReference>
<keyword evidence="4 9" id="KW-0812">Transmembrane</keyword>
<evidence type="ECO:0000256" key="9">
    <source>
        <dbReference type="RuleBase" id="RU362011"/>
    </source>
</evidence>